<dbReference type="PATRIC" id="fig|1230459.4.peg.7"/>
<name>L9ZG27_9EURY</name>
<dbReference type="EMBL" id="AOIJ01000005">
    <property type="protein sequence ID" value="ELY85415.1"/>
    <property type="molecule type" value="Genomic_DNA"/>
</dbReference>
<keyword evidence="2" id="KW-1185">Reference proteome</keyword>
<proteinExistence type="predicted"/>
<protein>
    <submittedName>
        <fullName evidence="1">Uncharacterized protein</fullName>
    </submittedName>
</protein>
<organism evidence="1 2">
    <name type="scientific">Natrinema gari JCM 14663</name>
    <dbReference type="NCBI Taxonomy" id="1230459"/>
    <lineage>
        <taxon>Archaea</taxon>
        <taxon>Methanobacteriati</taxon>
        <taxon>Methanobacteriota</taxon>
        <taxon>Stenosarchaea group</taxon>
        <taxon>Halobacteria</taxon>
        <taxon>Halobacteriales</taxon>
        <taxon>Natrialbaceae</taxon>
        <taxon>Natrinema</taxon>
    </lineage>
</organism>
<dbReference type="AlphaFoldDB" id="L9ZG27"/>
<dbReference type="Proteomes" id="UP000011592">
    <property type="component" value="Unassembled WGS sequence"/>
</dbReference>
<evidence type="ECO:0000313" key="1">
    <source>
        <dbReference type="EMBL" id="ELY85415.1"/>
    </source>
</evidence>
<accession>L9ZG27</accession>
<evidence type="ECO:0000313" key="2">
    <source>
        <dbReference type="Proteomes" id="UP000011592"/>
    </source>
</evidence>
<comment type="caution">
    <text evidence="1">The sequence shown here is derived from an EMBL/GenBank/DDBJ whole genome shotgun (WGS) entry which is preliminary data.</text>
</comment>
<reference evidence="1 2" key="1">
    <citation type="journal article" date="2014" name="PLoS Genet.">
        <title>Phylogenetically driven sequencing of extremely halophilic archaea reveals strategies for static and dynamic osmo-response.</title>
        <authorList>
            <person name="Becker E.A."/>
            <person name="Seitzer P.M."/>
            <person name="Tritt A."/>
            <person name="Larsen D."/>
            <person name="Krusor M."/>
            <person name="Yao A.I."/>
            <person name="Wu D."/>
            <person name="Madern D."/>
            <person name="Eisen J.A."/>
            <person name="Darling A.E."/>
            <person name="Facciotti M.T."/>
        </authorList>
    </citation>
    <scope>NUCLEOTIDE SEQUENCE [LARGE SCALE GENOMIC DNA]</scope>
    <source>
        <strain evidence="1 2">JCM 14663</strain>
    </source>
</reference>
<gene>
    <name evidence="1" type="ORF">C486_00050</name>
</gene>
<sequence>MTVPEPSTPDGYELPAAVNGWLYDPDDRSNGLVFRSREHDCSVGIFDTLSAVSVRVTDSRVDGFASNIELERREYDRDDRDDALAGALDAAREWMDDTDPSAWSHPDVCEAVFDAPAGYTLETYYLENRESIVYYRRDDADAGTEIDVRGEGPEALTRENAPYLYIHQWNGSGNATVALAPWTEAHGPKTKHPEIKPVLETPEECGLEVALTMAREGVQEHDGRAIDADAAGQAALSRWEA</sequence>